<proteinExistence type="predicted"/>
<dbReference type="Pfam" id="PF16162">
    <property type="entry name" value="KwaB"/>
    <property type="match status" value="1"/>
</dbReference>
<sequence length="133" mass="15500">MENVKALENQLGFKDVVHAQARSYFDQITEMNFADDMNIFLEKIEEDTSFARKVVKVARHSAVLESSISTEDLIAFVKQKEHYAKVLKFNEDETQFDFKSINRCRKFLELLDDDLLTSPLTNKDYIARSKDLL</sequence>
<organism evidence="1 2">
    <name type="scientific">Vibrio ishigakensis</name>
    <dbReference type="NCBI Taxonomy" id="1481914"/>
    <lineage>
        <taxon>Bacteria</taxon>
        <taxon>Pseudomonadati</taxon>
        <taxon>Pseudomonadota</taxon>
        <taxon>Gammaproteobacteria</taxon>
        <taxon>Vibrionales</taxon>
        <taxon>Vibrionaceae</taxon>
        <taxon>Vibrio</taxon>
    </lineage>
</organism>
<dbReference type="AlphaFoldDB" id="A0A0B8PE08"/>
<name>A0A0B8PE08_9VIBR</name>
<gene>
    <name evidence="1" type="ORF">JCM19232_5654</name>
</gene>
<dbReference type="Proteomes" id="UP000031670">
    <property type="component" value="Unassembled WGS sequence"/>
</dbReference>
<protein>
    <submittedName>
        <fullName evidence="1">Uncharacterized protein</fullName>
    </submittedName>
</protein>
<accession>A0A0B8PE08</accession>
<comment type="caution">
    <text evidence="1">The sequence shown here is derived from an EMBL/GenBank/DDBJ whole genome shotgun (WGS) entry which is preliminary data.</text>
</comment>
<reference evidence="1 2" key="1">
    <citation type="submission" date="2015-01" db="EMBL/GenBank/DDBJ databases">
        <title>Vibrio sp. C5 JCM 19232 whole genome shotgun sequence.</title>
        <authorList>
            <person name="Sawabe T."/>
            <person name="Meirelles P."/>
            <person name="Feng G."/>
            <person name="Sayaka M."/>
            <person name="Hattori M."/>
            <person name="Ohkuma M."/>
        </authorList>
    </citation>
    <scope>NUCLEOTIDE SEQUENCE [LARGE SCALE GENOMIC DNA]</scope>
    <source>
        <strain evidence="1 2">JCM19232</strain>
    </source>
</reference>
<dbReference type="InterPro" id="IPR032359">
    <property type="entry name" value="KwaB-like"/>
</dbReference>
<reference evidence="1 2" key="2">
    <citation type="submission" date="2015-01" db="EMBL/GenBank/DDBJ databases">
        <authorList>
            <consortium name="NBRP consortium"/>
            <person name="Sawabe T."/>
            <person name="Meirelles P."/>
            <person name="Feng G."/>
            <person name="Sayaka M."/>
            <person name="Hattori M."/>
            <person name="Ohkuma M."/>
        </authorList>
    </citation>
    <scope>NUCLEOTIDE SEQUENCE [LARGE SCALE GENOMIC DNA]</scope>
    <source>
        <strain evidence="1 2">JCM19232</strain>
    </source>
</reference>
<evidence type="ECO:0000313" key="1">
    <source>
        <dbReference type="EMBL" id="GAM61353.1"/>
    </source>
</evidence>
<evidence type="ECO:0000313" key="2">
    <source>
        <dbReference type="Proteomes" id="UP000031670"/>
    </source>
</evidence>
<dbReference type="EMBL" id="BBSA01000003">
    <property type="protein sequence ID" value="GAM61353.1"/>
    <property type="molecule type" value="Genomic_DNA"/>
</dbReference>